<keyword evidence="3" id="KW-1185">Reference proteome</keyword>
<protein>
    <recommendedName>
        <fullName evidence="4">Sporulation protein</fullName>
    </recommendedName>
</protein>
<dbReference type="Pfam" id="PF09580">
    <property type="entry name" value="Spore_YhcN_YlaJ"/>
    <property type="match status" value="1"/>
</dbReference>
<accession>A0A074LS99</accession>
<dbReference type="OrthoDB" id="2380947at2"/>
<evidence type="ECO:0000256" key="1">
    <source>
        <dbReference type="SAM" id="SignalP"/>
    </source>
</evidence>
<dbReference type="InterPro" id="IPR019076">
    <property type="entry name" value="Spore_lipoprot_YhcN/YlaJ-like"/>
</dbReference>
<evidence type="ECO:0000313" key="3">
    <source>
        <dbReference type="Proteomes" id="UP000027931"/>
    </source>
</evidence>
<feature type="chain" id="PRO_5001698085" description="Sporulation protein" evidence="1">
    <location>
        <begin position="25"/>
        <end position="221"/>
    </location>
</feature>
<feature type="signal peptide" evidence="1">
    <location>
        <begin position="1"/>
        <end position="24"/>
    </location>
</feature>
<dbReference type="Proteomes" id="UP000027931">
    <property type="component" value="Unassembled WGS sequence"/>
</dbReference>
<name>A0A074LS99_9BACL</name>
<keyword evidence="1" id="KW-0732">Signal</keyword>
<reference evidence="2 3" key="1">
    <citation type="journal article" date="2013" name="Int. J. Syst. Evol. Microbiol.">
        <title>Tumebacillus flagellatus sp. nov., an alpha-amylase/pullulanase-producing bacterium isolated from cassava wastewater.</title>
        <authorList>
            <person name="Wang Q."/>
            <person name="Xie N."/>
            <person name="Qin Y."/>
            <person name="Shen N."/>
            <person name="Zhu J."/>
            <person name="Mi H."/>
            <person name="Huang R."/>
        </authorList>
    </citation>
    <scope>NUCLEOTIDE SEQUENCE [LARGE SCALE GENOMIC DNA]</scope>
    <source>
        <strain evidence="2 3">GST4</strain>
    </source>
</reference>
<dbReference type="STRING" id="1157490.EL26_10355"/>
<dbReference type="AlphaFoldDB" id="A0A074LS99"/>
<dbReference type="PROSITE" id="PS51257">
    <property type="entry name" value="PROKAR_LIPOPROTEIN"/>
    <property type="match status" value="1"/>
</dbReference>
<gene>
    <name evidence="2" type="ORF">EL26_10355</name>
</gene>
<proteinExistence type="predicted"/>
<sequence>MLKNKWVQGLVALLALVTVTGASGCTQTAREKADNRYGVNTVEIAPGQDLQRVPNWDNKNIDVDGDGDREHLSGRNNIANPSVDLRSFAHPGGGSDLTQGVYPHTFTADRIADLAHSVNGVANARALVIGQTAIVALNLDKGVRPEAQTGLIQTVRQRILVQAPEFKRVHITADRALHRRVQRIADEIRAGHSLSMFNDDIMDLTRRIPAIGPSMLPAVPR</sequence>
<organism evidence="2 3">
    <name type="scientific">Tumebacillus flagellatus</name>
    <dbReference type="NCBI Taxonomy" id="1157490"/>
    <lineage>
        <taxon>Bacteria</taxon>
        <taxon>Bacillati</taxon>
        <taxon>Bacillota</taxon>
        <taxon>Bacilli</taxon>
        <taxon>Bacillales</taxon>
        <taxon>Alicyclobacillaceae</taxon>
        <taxon>Tumebacillus</taxon>
    </lineage>
</organism>
<evidence type="ECO:0008006" key="4">
    <source>
        <dbReference type="Google" id="ProtNLM"/>
    </source>
</evidence>
<comment type="caution">
    <text evidence="2">The sequence shown here is derived from an EMBL/GenBank/DDBJ whole genome shotgun (WGS) entry which is preliminary data.</text>
</comment>
<dbReference type="EMBL" id="JMIR01000012">
    <property type="protein sequence ID" value="KEO83370.1"/>
    <property type="molecule type" value="Genomic_DNA"/>
</dbReference>
<dbReference type="RefSeq" id="WP_038087534.1">
    <property type="nucleotide sequence ID" value="NZ_JMIR01000012.1"/>
</dbReference>
<dbReference type="eggNOG" id="ENOG5032YER">
    <property type="taxonomic scope" value="Bacteria"/>
</dbReference>
<evidence type="ECO:0000313" key="2">
    <source>
        <dbReference type="EMBL" id="KEO83370.1"/>
    </source>
</evidence>